<dbReference type="Proteomes" id="UP000078492">
    <property type="component" value="Unassembled WGS sequence"/>
</dbReference>
<accession>A0A151J185</accession>
<evidence type="ECO:0000313" key="2">
    <source>
        <dbReference type="Proteomes" id="UP000078492"/>
    </source>
</evidence>
<name>A0A151J185_9HYME</name>
<dbReference type="AlphaFoldDB" id="A0A151J185"/>
<dbReference type="EMBL" id="KQ980573">
    <property type="protein sequence ID" value="KYN15525.1"/>
    <property type="molecule type" value="Genomic_DNA"/>
</dbReference>
<protein>
    <submittedName>
        <fullName evidence="1">Uncharacterized protein</fullName>
    </submittedName>
</protein>
<keyword evidence="2" id="KW-1185">Reference proteome</keyword>
<proteinExistence type="predicted"/>
<gene>
    <name evidence="1" type="ORF">ALC57_12250</name>
</gene>
<evidence type="ECO:0000313" key="1">
    <source>
        <dbReference type="EMBL" id="KYN15525.1"/>
    </source>
</evidence>
<sequence>MQALDKLGETNPVTLLWVSRHQGISGNERVNGQRWGQEWTGLNRPESENSVHHPCTCPLLACKRYRS</sequence>
<reference evidence="1 2" key="1">
    <citation type="submission" date="2015-09" db="EMBL/GenBank/DDBJ databases">
        <title>Trachymyrmex cornetzi WGS genome.</title>
        <authorList>
            <person name="Nygaard S."/>
            <person name="Hu H."/>
            <person name="Boomsma J."/>
            <person name="Zhang G."/>
        </authorList>
    </citation>
    <scope>NUCLEOTIDE SEQUENCE [LARGE SCALE GENOMIC DNA]</scope>
    <source>
        <strain evidence="1">Tcor2-1</strain>
        <tissue evidence="1">Whole body</tissue>
    </source>
</reference>
<organism evidence="1 2">
    <name type="scientific">Trachymyrmex cornetzi</name>
    <dbReference type="NCBI Taxonomy" id="471704"/>
    <lineage>
        <taxon>Eukaryota</taxon>
        <taxon>Metazoa</taxon>
        <taxon>Ecdysozoa</taxon>
        <taxon>Arthropoda</taxon>
        <taxon>Hexapoda</taxon>
        <taxon>Insecta</taxon>
        <taxon>Pterygota</taxon>
        <taxon>Neoptera</taxon>
        <taxon>Endopterygota</taxon>
        <taxon>Hymenoptera</taxon>
        <taxon>Apocrita</taxon>
        <taxon>Aculeata</taxon>
        <taxon>Formicoidea</taxon>
        <taxon>Formicidae</taxon>
        <taxon>Myrmicinae</taxon>
        <taxon>Trachymyrmex</taxon>
    </lineage>
</organism>